<proteinExistence type="predicted"/>
<reference evidence="2" key="2">
    <citation type="journal article" date="2022" name="Elife">
        <title>Obligate sexual reproduction of a homothallic fungus closely related to the Cryptococcus pathogenic species complex.</title>
        <authorList>
            <person name="Passer A.R."/>
            <person name="Clancey S.A."/>
            <person name="Shea T."/>
            <person name="David-Palma M."/>
            <person name="Averette A.F."/>
            <person name="Boekhout T."/>
            <person name="Porcel B.M."/>
            <person name="Nowrousian M."/>
            <person name="Cuomo C.A."/>
            <person name="Sun S."/>
            <person name="Heitman J."/>
            <person name="Coelho M.A."/>
        </authorList>
    </citation>
    <scope>NUCLEOTIDE SEQUENCE</scope>
    <source>
        <strain evidence="2">CBS 7841</strain>
    </source>
</reference>
<dbReference type="GeneID" id="91087120"/>
<evidence type="ECO:0000313" key="2">
    <source>
        <dbReference type="EMBL" id="WVN87718.1"/>
    </source>
</evidence>
<dbReference type="EMBL" id="CP143786">
    <property type="protein sequence ID" value="WVN87718.1"/>
    <property type="molecule type" value="Genomic_DNA"/>
</dbReference>
<reference evidence="2" key="3">
    <citation type="submission" date="2024-01" db="EMBL/GenBank/DDBJ databases">
        <authorList>
            <person name="Coelho M.A."/>
            <person name="David-Palma M."/>
            <person name="Shea T."/>
            <person name="Sun S."/>
            <person name="Cuomo C.A."/>
            <person name="Heitman J."/>
        </authorList>
    </citation>
    <scope>NUCLEOTIDE SEQUENCE</scope>
    <source>
        <strain evidence="2">CBS 7841</strain>
    </source>
</reference>
<dbReference type="OrthoDB" id="2575540at2759"/>
<feature type="compositionally biased region" description="Basic residues" evidence="1">
    <location>
        <begin position="153"/>
        <end position="172"/>
    </location>
</feature>
<dbReference type="VEuPathDB" id="FungiDB:L203_04713"/>
<sequence>MGFLDFLLCCGHRKDKDKNIDPTQDTATLLPPNRPDSIVSADSLTNYGATEQQGLTEEQRVRIAAIGRQVGSHMLPVSTSPNARTGSPRRLSASSVGSSRPPSPSPQRPDTTPPDGRLRTSVSTDTTRIFEEDGGEDVVRKNLFTGGNLGNGAKKKGKAKSKTKKAKSKGKK</sequence>
<keyword evidence="3" id="KW-1185">Reference proteome</keyword>
<reference evidence="2" key="1">
    <citation type="submission" date="2016-06" db="EMBL/GenBank/DDBJ databases">
        <authorList>
            <person name="Cuomo C."/>
            <person name="Litvintseva A."/>
            <person name="Heitman J."/>
            <person name="Chen Y."/>
            <person name="Sun S."/>
            <person name="Springer D."/>
            <person name="Dromer F."/>
            <person name="Young S."/>
            <person name="Zeng Q."/>
            <person name="Chapman S."/>
            <person name="Gujja S."/>
            <person name="Saif S."/>
            <person name="Birren B."/>
        </authorList>
    </citation>
    <scope>NUCLEOTIDE SEQUENCE</scope>
    <source>
        <strain evidence="2">CBS 7841</strain>
    </source>
</reference>
<gene>
    <name evidence="2" type="ORF">L203_102909</name>
</gene>
<name>A0A1E3IB42_9TREE</name>
<dbReference type="Proteomes" id="UP000094043">
    <property type="component" value="Chromosome 3"/>
</dbReference>
<organism evidence="2 3">
    <name type="scientific">Cryptococcus depauperatus CBS 7841</name>
    <dbReference type="NCBI Taxonomy" id="1295531"/>
    <lineage>
        <taxon>Eukaryota</taxon>
        <taxon>Fungi</taxon>
        <taxon>Dikarya</taxon>
        <taxon>Basidiomycota</taxon>
        <taxon>Agaricomycotina</taxon>
        <taxon>Tremellomycetes</taxon>
        <taxon>Tremellales</taxon>
        <taxon>Cryptococcaceae</taxon>
        <taxon>Cryptococcus</taxon>
    </lineage>
</organism>
<feature type="compositionally biased region" description="Low complexity" evidence="1">
    <location>
        <begin position="88"/>
        <end position="100"/>
    </location>
</feature>
<feature type="region of interest" description="Disordered" evidence="1">
    <location>
        <begin position="14"/>
        <end position="41"/>
    </location>
</feature>
<dbReference type="KEGG" id="cdep:91087120"/>
<protein>
    <submittedName>
        <fullName evidence="2">Uncharacterized protein</fullName>
    </submittedName>
</protein>
<feature type="region of interest" description="Disordered" evidence="1">
    <location>
        <begin position="69"/>
        <end position="172"/>
    </location>
</feature>
<accession>A0A1E3IB42</accession>
<evidence type="ECO:0000256" key="1">
    <source>
        <dbReference type="SAM" id="MobiDB-lite"/>
    </source>
</evidence>
<evidence type="ECO:0000313" key="3">
    <source>
        <dbReference type="Proteomes" id="UP000094043"/>
    </source>
</evidence>
<dbReference type="RefSeq" id="XP_066068418.1">
    <property type="nucleotide sequence ID" value="XM_066212321.1"/>
</dbReference>
<dbReference type="AlphaFoldDB" id="A0A1E3IB42"/>